<reference evidence="1" key="1">
    <citation type="submission" date="2016-03" db="EMBL/GenBank/DDBJ databases">
        <authorList>
            <person name="Borrel G."/>
            <person name="Mccann A."/>
            <person name="O'Toole P.W."/>
        </authorList>
    </citation>
    <scope>NUCLEOTIDE SEQUENCE</scope>
    <source>
        <strain evidence="1">183</strain>
    </source>
</reference>
<evidence type="ECO:0000313" key="2">
    <source>
        <dbReference type="Proteomes" id="UP000752814"/>
    </source>
</evidence>
<comment type="caution">
    <text evidence="1">The sequence shown here is derived from an EMBL/GenBank/DDBJ whole genome shotgun (WGS) entry which is preliminary data.</text>
</comment>
<sequence length="266" mass="31708">MSDKFLVDDLDGDDRILIAELVKRVYNKYPEIVYHYTSLDSAIKIIDSKVIHFRDSRLLADNTEQRNVFNILNEMISMDEYSDDFKRYAYQICQDEYLDQYISSDLQNNRFSDISRFFVFSCSFDEHSEYLISTYAKRNNPIGCRITINAKDLGEQFYPQYLEIVPIIYNEQDKRALVKLIVDHAYLKFKRAMSDEDKKTAIGLMVSYLMYLGIYLKSEEYSKENEVRILLVEDNDSRQDLSEFKKDDYRYELPIVEHFCTEFKTM</sequence>
<dbReference type="InterPro" id="IPR021352">
    <property type="entry name" value="DUF2971"/>
</dbReference>
<name>A0A8J8PCS0_9ARCH</name>
<proteinExistence type="predicted"/>
<dbReference type="EMBL" id="LVVT01000001">
    <property type="protein sequence ID" value="TQS84620.1"/>
    <property type="molecule type" value="Genomic_DNA"/>
</dbReference>
<accession>A0A8J8PCS0</accession>
<dbReference type="RefSeq" id="WP_020448829.1">
    <property type="nucleotide sequence ID" value="NZ_CAYAYJ010000005.1"/>
</dbReference>
<dbReference type="Pfam" id="PF11185">
    <property type="entry name" value="DUF2971"/>
    <property type="match status" value="1"/>
</dbReference>
<gene>
    <name evidence="1" type="ORF">A3207_00830</name>
</gene>
<organism evidence="1 2">
    <name type="scientific">Candidatus Methanomassiliicoccus intestinalis</name>
    <dbReference type="NCBI Taxonomy" id="1406512"/>
    <lineage>
        <taxon>Archaea</taxon>
        <taxon>Methanobacteriati</taxon>
        <taxon>Thermoplasmatota</taxon>
        <taxon>Thermoplasmata</taxon>
        <taxon>Methanomassiliicoccales</taxon>
        <taxon>Methanomassiliicoccaceae</taxon>
        <taxon>Methanomassiliicoccus</taxon>
    </lineage>
</organism>
<evidence type="ECO:0000313" key="1">
    <source>
        <dbReference type="EMBL" id="TQS84620.1"/>
    </source>
</evidence>
<dbReference type="GeneID" id="41323362"/>
<dbReference type="Proteomes" id="UP000752814">
    <property type="component" value="Unassembled WGS sequence"/>
</dbReference>
<protein>
    <submittedName>
        <fullName evidence="1">Uncharacterized protein</fullName>
    </submittedName>
</protein>
<dbReference type="AlphaFoldDB" id="A0A8J8PCS0"/>